<dbReference type="Proteomes" id="UP001320420">
    <property type="component" value="Unassembled WGS sequence"/>
</dbReference>
<dbReference type="PANTHER" id="PTHR28159:SF1">
    <property type="entry name" value="TRAFFICKING PROTEIN PARTICLE COMPLEX II-SPECIFIC SUBUNIT 65"/>
    <property type="match status" value="1"/>
</dbReference>
<protein>
    <recommendedName>
        <fullName evidence="2">Trafficking protein particle complex II-specific subunit 65 IgD3 domain-containing protein</fullName>
    </recommendedName>
</protein>
<comment type="caution">
    <text evidence="3">The sequence shown here is derived from an EMBL/GenBank/DDBJ whole genome shotgun (WGS) entry which is preliminary data.</text>
</comment>
<dbReference type="EMBL" id="JAKJXP020000026">
    <property type="protein sequence ID" value="KAK7753747.1"/>
    <property type="molecule type" value="Genomic_DNA"/>
</dbReference>
<keyword evidence="4" id="KW-1185">Reference proteome</keyword>
<dbReference type="AlphaFoldDB" id="A0AAN9UUX9"/>
<reference evidence="3 4" key="1">
    <citation type="submission" date="2024-02" db="EMBL/GenBank/DDBJ databases">
        <title>De novo assembly and annotation of 12 fungi associated with fruit tree decline syndrome in Ontario, Canada.</title>
        <authorList>
            <person name="Sulman M."/>
            <person name="Ellouze W."/>
            <person name="Ilyukhin E."/>
        </authorList>
    </citation>
    <scope>NUCLEOTIDE SEQUENCE [LARGE SCALE GENOMIC DNA]</scope>
    <source>
        <strain evidence="3 4">M11/M66-122</strain>
    </source>
</reference>
<dbReference type="InterPro" id="IPR055420">
    <property type="entry name" value="IgD3_Trs65"/>
</dbReference>
<name>A0AAN9UUX9_9PEZI</name>
<feature type="region of interest" description="Disordered" evidence="1">
    <location>
        <begin position="98"/>
        <end position="156"/>
    </location>
</feature>
<feature type="compositionally biased region" description="Low complexity" evidence="1">
    <location>
        <begin position="592"/>
        <end position="607"/>
    </location>
</feature>
<evidence type="ECO:0000313" key="3">
    <source>
        <dbReference type="EMBL" id="KAK7753747.1"/>
    </source>
</evidence>
<feature type="domain" description="Trafficking protein particle complex II-specific subunit 65 IgD3" evidence="2">
    <location>
        <begin position="493"/>
        <end position="750"/>
    </location>
</feature>
<feature type="compositionally biased region" description="Polar residues" evidence="1">
    <location>
        <begin position="110"/>
        <end position="122"/>
    </location>
</feature>
<dbReference type="GO" id="GO:0005802">
    <property type="term" value="C:trans-Golgi network"/>
    <property type="evidence" value="ECO:0007669"/>
    <property type="project" value="TreeGrafter"/>
</dbReference>
<accession>A0AAN9UUX9</accession>
<evidence type="ECO:0000259" key="2">
    <source>
        <dbReference type="Pfam" id="PF12735"/>
    </source>
</evidence>
<feature type="compositionally biased region" description="Low complexity" evidence="1">
    <location>
        <begin position="207"/>
        <end position="220"/>
    </location>
</feature>
<dbReference type="GO" id="GO:1990071">
    <property type="term" value="C:TRAPPII protein complex"/>
    <property type="evidence" value="ECO:0007669"/>
    <property type="project" value="InterPro"/>
</dbReference>
<gene>
    <name evidence="3" type="ORF">SLS62_004371</name>
</gene>
<organism evidence="3 4">
    <name type="scientific">Diatrype stigma</name>
    <dbReference type="NCBI Taxonomy" id="117547"/>
    <lineage>
        <taxon>Eukaryota</taxon>
        <taxon>Fungi</taxon>
        <taxon>Dikarya</taxon>
        <taxon>Ascomycota</taxon>
        <taxon>Pezizomycotina</taxon>
        <taxon>Sordariomycetes</taxon>
        <taxon>Xylariomycetidae</taxon>
        <taxon>Xylariales</taxon>
        <taxon>Diatrypaceae</taxon>
        <taxon>Diatrype</taxon>
    </lineage>
</organism>
<feature type="region of interest" description="Disordered" evidence="1">
    <location>
        <begin position="194"/>
        <end position="238"/>
    </location>
</feature>
<dbReference type="PANTHER" id="PTHR28159">
    <property type="entry name" value="TRAFFICKING PROTEIN PARTICLE COMPLEX II-SPECIFIC SUBUNIT 65"/>
    <property type="match status" value="1"/>
</dbReference>
<dbReference type="InterPro" id="IPR024662">
    <property type="entry name" value="Trs65"/>
</dbReference>
<dbReference type="Pfam" id="PF12735">
    <property type="entry name" value="IgD3_Trs65"/>
    <property type="match status" value="1"/>
</dbReference>
<evidence type="ECO:0000256" key="1">
    <source>
        <dbReference type="SAM" id="MobiDB-lite"/>
    </source>
</evidence>
<proteinExistence type="predicted"/>
<feature type="region of interest" description="Disordered" evidence="1">
    <location>
        <begin position="586"/>
        <end position="628"/>
    </location>
</feature>
<dbReference type="GO" id="GO:0006891">
    <property type="term" value="P:intra-Golgi vesicle-mediated transport"/>
    <property type="evidence" value="ECO:0007669"/>
    <property type="project" value="InterPro"/>
</dbReference>
<evidence type="ECO:0000313" key="4">
    <source>
        <dbReference type="Proteomes" id="UP001320420"/>
    </source>
</evidence>
<sequence>MEEDADQETSSQPAMDFIDSSSLTYFIPQSTKFQLEDEFDAETQHCEDVFKSIERREALFFDETADVYLVLRTAYVPQATLRSYLRRLVVTLETHITSGSRDAPERDVPSGSSEIIYSSTVDGESGEEPVILTDKAKAGENENENENTSASGSESGDDDTRYIYAVWKLSVFLGRPRMRLQSPSAIFTGTASLKPPPTATAADQLASPLPLSPTTPTSTTFANGVRDNDGGGSGSGSAYMASGVPSGLNLLEAFGDDPAMDGVRPRLSALRVSRVAPVTQQAKDLLRPIRALPKQLTLRIYPAVHSRIRFSRPHTAVPPGSGAAAIIAMLEIDFTSFFECEILLNSIHVAVRGSSGGNSGVIIDDLTREVNGGGLALPLSCVAHDHVTFLYRIAPAAAEEDMLLAAGATGAVPKHPSRELAITIGATALAQPGVCEPALRMAWSATVDFTLPLNPGYGPALQPIQRAHRPSQLSIGGGADAAAASLVTTAVSRPDSIPSLEAATARSRETSLPELGITVTFAAPPATQKIYPGDAFAWTVFVVNRGPSTAATATAAVAAASGGGGPATPTAAPRKLALVAIPRRRRHDARVNRPPSVSSSSQVAVPFPGGGGGGNSGNSISYGQGHGHVHGHSYTQGYGYDKRASASTLVQQQQYHPTARDRSVADAVLDDAVVHAMQRGSGLEYDGAAAPLASLSADVRVGPLAPGACHAAELRFLALRPGVHVVEAVRVVDLGSNEHVDVRELPTVVVDCR</sequence>